<accession>A0ABY5LWP0</accession>
<name>A0ABY5LWP0_9CYAN</name>
<organism evidence="1 2">
    <name type="scientific">Dolichospermum heterosporum TAC447</name>
    <dbReference type="NCBI Taxonomy" id="747523"/>
    <lineage>
        <taxon>Bacteria</taxon>
        <taxon>Bacillati</taxon>
        <taxon>Cyanobacteriota</taxon>
        <taxon>Cyanophyceae</taxon>
        <taxon>Nostocales</taxon>
        <taxon>Aphanizomenonaceae</taxon>
        <taxon>Dolichospermum</taxon>
        <taxon>Dolichospermum heterosporum</taxon>
    </lineage>
</organism>
<dbReference type="Proteomes" id="UP001057561">
    <property type="component" value="Chromosome"/>
</dbReference>
<proteinExistence type="predicted"/>
<sequence>MSIKTSPGIHPMFSSSRFSQEIQGILKVLSNEFFLTNNGDRLFLGYSSEYEFIVVEPTSIYTDLFNLNKEIVVVFSPYTTLQARTLDVFDKISERFSALRLEKICGILVSKDPDIETSLPNLTKNEPESQIIIPFNYNELQGNLDTFFIRNRFRKYFYSRDLFAFQSPLRKDIYFFGRNDLIQTIINRYKSGENSGLFGLRKTGKTSVIYGIERSLGREDITSIFIDCQNTAFNQRRWFESLYYVCKATKDKLGLNVKLPQESDFTEKNASIHAETFFKRCRKQVNWPLFLIFDEIENISLVTSPALHWSQGIDFVLFWQTLRSIFQKGENLISYLIVGTNPSCIERPKIEKIDNPIFNHFTPLYIPGFDFKDTKEMVNRLGSGMGLNFDETVYAKLTEDFGGHPFLIRHVCSLLSKELASLDRPVRVDRLLYQNAKNKFIRNNSNYLDMILVVLTEFYPDEFEMLTFLANGDNTTFNEFAEHNHSFTEHLLGYGLIQKSTSGYDFKIDSIQEYLLQKSKYKKLTKTLSEKWQEISERRNLVEIKLRKIVRMQLKAVKGSDDAKQIILDIFGGKRKSELAGSDYNDLFNPNHSEIYFLDLAKIISKEWDVFKNIFSNSKRETFKGLDFINQSRVDAHAKDITDEEFAYFRICMSKIEKDLEEFL</sequence>
<dbReference type="PANTHER" id="PTHR34301:SF8">
    <property type="entry name" value="ATPASE DOMAIN-CONTAINING PROTEIN"/>
    <property type="match status" value="1"/>
</dbReference>
<evidence type="ECO:0000313" key="2">
    <source>
        <dbReference type="Proteomes" id="UP001057561"/>
    </source>
</evidence>
<dbReference type="RefSeq" id="WP_257121140.1">
    <property type="nucleotide sequence ID" value="NZ_CP099464.1"/>
</dbReference>
<reference evidence="1" key="1">
    <citation type="submission" date="2022-06" db="EMBL/GenBank/DDBJ databases">
        <title>Nostosin G and Spiroidesin B from the Cyanobacterium Dolichospermum sp. NIES-1697.</title>
        <authorList>
            <person name="Phan C.-S."/>
            <person name="Mehjabin J.J."/>
            <person name="Anas A.R.J."/>
            <person name="Hayasaka M."/>
            <person name="Onoki R."/>
            <person name="Wang J."/>
            <person name="Umezawa T."/>
            <person name="Washio K."/>
            <person name="Morikawa M."/>
            <person name="Okino T."/>
        </authorList>
    </citation>
    <scope>NUCLEOTIDE SEQUENCE</scope>
    <source>
        <strain evidence="1">NIES-1697</strain>
    </source>
</reference>
<gene>
    <name evidence="1" type="ORF">NG743_25405</name>
</gene>
<keyword evidence="2" id="KW-1185">Reference proteome</keyword>
<dbReference type="SUPFAM" id="SSF52540">
    <property type="entry name" value="P-loop containing nucleoside triphosphate hydrolases"/>
    <property type="match status" value="1"/>
</dbReference>
<dbReference type="EMBL" id="CP099464">
    <property type="protein sequence ID" value="UUO15291.1"/>
    <property type="molecule type" value="Genomic_DNA"/>
</dbReference>
<protein>
    <submittedName>
        <fullName evidence="1">AAA-like domain-containing protein</fullName>
    </submittedName>
</protein>
<dbReference type="Gene3D" id="3.40.50.300">
    <property type="entry name" value="P-loop containing nucleotide triphosphate hydrolases"/>
    <property type="match status" value="1"/>
</dbReference>
<dbReference type="InterPro" id="IPR027417">
    <property type="entry name" value="P-loop_NTPase"/>
</dbReference>
<dbReference type="Pfam" id="PF14516">
    <property type="entry name" value="AAA_35"/>
    <property type="match status" value="1"/>
</dbReference>
<dbReference type="PANTHER" id="PTHR34301">
    <property type="entry name" value="DNA-BINDING PROTEIN-RELATED"/>
    <property type="match status" value="1"/>
</dbReference>
<evidence type="ECO:0000313" key="1">
    <source>
        <dbReference type="EMBL" id="UUO15291.1"/>
    </source>
</evidence>